<organism evidence="2 3">
    <name type="scientific">Trifolium medium</name>
    <dbReference type="NCBI Taxonomy" id="97028"/>
    <lineage>
        <taxon>Eukaryota</taxon>
        <taxon>Viridiplantae</taxon>
        <taxon>Streptophyta</taxon>
        <taxon>Embryophyta</taxon>
        <taxon>Tracheophyta</taxon>
        <taxon>Spermatophyta</taxon>
        <taxon>Magnoliopsida</taxon>
        <taxon>eudicotyledons</taxon>
        <taxon>Gunneridae</taxon>
        <taxon>Pentapetalae</taxon>
        <taxon>rosids</taxon>
        <taxon>fabids</taxon>
        <taxon>Fabales</taxon>
        <taxon>Fabaceae</taxon>
        <taxon>Papilionoideae</taxon>
        <taxon>50 kb inversion clade</taxon>
        <taxon>NPAAA clade</taxon>
        <taxon>Hologalegina</taxon>
        <taxon>IRL clade</taxon>
        <taxon>Trifolieae</taxon>
        <taxon>Trifolium</taxon>
    </lineage>
</organism>
<feature type="non-terminal residue" evidence="2">
    <location>
        <position position="1"/>
    </location>
</feature>
<feature type="compositionally biased region" description="Acidic residues" evidence="1">
    <location>
        <begin position="1"/>
        <end position="12"/>
    </location>
</feature>
<keyword evidence="3" id="KW-1185">Reference proteome</keyword>
<accession>A0A392RQ93</accession>
<proteinExistence type="predicted"/>
<name>A0A392RQ93_9FABA</name>
<evidence type="ECO:0000256" key="1">
    <source>
        <dbReference type="SAM" id="MobiDB-lite"/>
    </source>
</evidence>
<dbReference type="Proteomes" id="UP000265520">
    <property type="component" value="Unassembled WGS sequence"/>
</dbReference>
<dbReference type="EMBL" id="LXQA010256482">
    <property type="protein sequence ID" value="MCI38489.1"/>
    <property type="molecule type" value="Genomic_DNA"/>
</dbReference>
<feature type="region of interest" description="Disordered" evidence="1">
    <location>
        <begin position="1"/>
        <end position="27"/>
    </location>
</feature>
<evidence type="ECO:0000313" key="2">
    <source>
        <dbReference type="EMBL" id="MCI38489.1"/>
    </source>
</evidence>
<reference evidence="2 3" key="1">
    <citation type="journal article" date="2018" name="Front. Plant Sci.">
        <title>Red Clover (Trifolium pratense) and Zigzag Clover (T. medium) - A Picture of Genomic Similarities and Differences.</title>
        <authorList>
            <person name="Dluhosova J."/>
            <person name="Istvanek J."/>
            <person name="Nedelnik J."/>
            <person name="Repkova J."/>
        </authorList>
    </citation>
    <scope>NUCLEOTIDE SEQUENCE [LARGE SCALE GENOMIC DNA]</scope>
    <source>
        <strain evidence="3">cv. 10/8</strain>
        <tissue evidence="2">Leaf</tissue>
    </source>
</reference>
<evidence type="ECO:0000313" key="3">
    <source>
        <dbReference type="Proteomes" id="UP000265520"/>
    </source>
</evidence>
<sequence>FIDGEAEEDDEKDGLVLEGQHMKNESA</sequence>
<comment type="caution">
    <text evidence="2">The sequence shown here is derived from an EMBL/GenBank/DDBJ whole genome shotgun (WGS) entry which is preliminary data.</text>
</comment>
<protein>
    <submittedName>
        <fullName evidence="2">Uncharacterized protein</fullName>
    </submittedName>
</protein>
<dbReference type="AlphaFoldDB" id="A0A392RQ93"/>